<dbReference type="EMBL" id="BSRI01000002">
    <property type="protein sequence ID" value="GLV60541.1"/>
    <property type="molecule type" value="Genomic_DNA"/>
</dbReference>
<comment type="caution">
    <text evidence="3">The sequence shown here is derived from an EMBL/GenBank/DDBJ whole genome shotgun (WGS) entry which is preliminary data.</text>
</comment>
<dbReference type="PANTHER" id="PTHR34512:SF30">
    <property type="entry name" value="OUTER MEMBRANE PROTEIN ASSEMBLY FACTOR BAMB"/>
    <property type="match status" value="1"/>
</dbReference>
<dbReference type="InterPro" id="IPR015943">
    <property type="entry name" value="WD40/YVTN_repeat-like_dom_sf"/>
</dbReference>
<evidence type="ECO:0000313" key="4">
    <source>
        <dbReference type="Proteomes" id="UP001344906"/>
    </source>
</evidence>
<sequence>MGDKLPASSQRKTSVVRVRGVFFIVIVACVTVVAGWVITAQGARQAGSANRPISNNRVASHSTIPQDVYVGYKDTVYRLSGQNGSIVWKQALVQPSKMNRISGSSMQVQVMSSNLICVQLENTVFVLDSSSGKQLWQYAVHLTPAQQRETRAYIGSVVFDQQRVYIYLATGELLGFDIQSGKQLWQGPRFPNGVSLSAADGMIYAKSTNAQGHPVLYAVDGTTGSFLWHFQPQMWGNTSFDAPLVADGVVYDAGNPLYALDARTGKQLWEQPLSDRASFFTNLHLLNGRLYADTSAAVASVGTVGKQPTMPALYRVYAFDVQSGKMLWQSQAGDRQLLVDANAIAVLASADKVDSQSLQLLDPVSGALRWQTTLRTPVCDSEHLCGQPPVAHIADGKLVLLDNGGQAYALRVLDLQSGKQLSQYPVSLPFKEGLGESVLSNGRLYVKTGVHGGGQYSSGSSNTFWNYNLYAIDLTGGQTAWHYQIGKLLEYQDPIAPLVLAP</sequence>
<dbReference type="Pfam" id="PF13360">
    <property type="entry name" value="PQQ_2"/>
    <property type="match status" value="1"/>
</dbReference>
<proteinExistence type="predicted"/>
<protein>
    <recommendedName>
        <fullName evidence="2">Pyrrolo-quinoline quinone repeat domain-containing protein</fullName>
    </recommendedName>
</protein>
<accession>A0ABQ6G620</accession>
<dbReference type="SUPFAM" id="SSF50998">
    <property type="entry name" value="Quinoprotein alcohol dehydrogenase-like"/>
    <property type="match status" value="1"/>
</dbReference>
<dbReference type="Gene3D" id="2.130.10.10">
    <property type="entry name" value="YVTN repeat-like/Quinoprotein amine dehydrogenase"/>
    <property type="match status" value="2"/>
</dbReference>
<evidence type="ECO:0000256" key="1">
    <source>
        <dbReference type="SAM" id="Phobius"/>
    </source>
</evidence>
<keyword evidence="1" id="KW-0812">Transmembrane</keyword>
<dbReference type="Proteomes" id="UP001344906">
    <property type="component" value="Unassembled WGS sequence"/>
</dbReference>
<evidence type="ECO:0000313" key="3">
    <source>
        <dbReference type="EMBL" id="GLV60541.1"/>
    </source>
</evidence>
<feature type="domain" description="Pyrrolo-quinoline quinone repeat" evidence="2">
    <location>
        <begin position="215"/>
        <end position="483"/>
    </location>
</feature>
<name>A0ABQ6G620_9CHLR</name>
<organism evidence="3 4">
    <name type="scientific">Dictyobacter halimunensis</name>
    <dbReference type="NCBI Taxonomy" id="3026934"/>
    <lineage>
        <taxon>Bacteria</taxon>
        <taxon>Bacillati</taxon>
        <taxon>Chloroflexota</taxon>
        <taxon>Ktedonobacteria</taxon>
        <taxon>Ktedonobacterales</taxon>
        <taxon>Dictyobacteraceae</taxon>
        <taxon>Dictyobacter</taxon>
    </lineage>
</organism>
<dbReference type="RefSeq" id="WP_338257640.1">
    <property type="nucleotide sequence ID" value="NZ_BSRI01000002.1"/>
</dbReference>
<dbReference type="InterPro" id="IPR011047">
    <property type="entry name" value="Quinoprotein_ADH-like_sf"/>
</dbReference>
<dbReference type="InterPro" id="IPR002372">
    <property type="entry name" value="PQQ_rpt_dom"/>
</dbReference>
<dbReference type="InterPro" id="IPR018391">
    <property type="entry name" value="PQQ_b-propeller_rpt"/>
</dbReference>
<dbReference type="SMART" id="SM00564">
    <property type="entry name" value="PQQ"/>
    <property type="match status" value="8"/>
</dbReference>
<evidence type="ECO:0000259" key="2">
    <source>
        <dbReference type="Pfam" id="PF13360"/>
    </source>
</evidence>
<keyword evidence="1" id="KW-0472">Membrane</keyword>
<dbReference type="PANTHER" id="PTHR34512">
    <property type="entry name" value="CELL SURFACE PROTEIN"/>
    <property type="match status" value="1"/>
</dbReference>
<keyword evidence="4" id="KW-1185">Reference proteome</keyword>
<feature type="transmembrane region" description="Helical" evidence="1">
    <location>
        <begin position="20"/>
        <end position="38"/>
    </location>
</feature>
<gene>
    <name evidence="3" type="ORF">KDH_73600</name>
</gene>
<reference evidence="3 4" key="1">
    <citation type="submission" date="2023-02" db="EMBL/GenBank/DDBJ databases">
        <title>Dictyobacter halimunensis sp. nov., a new member of the class Ktedonobacteria from forest soil in a geothermal area.</title>
        <authorList>
            <person name="Rachmania M.K."/>
            <person name="Ningsih F."/>
            <person name="Sakai Y."/>
            <person name="Yabe S."/>
            <person name="Yokota A."/>
            <person name="Sjamsuridzal W."/>
        </authorList>
    </citation>
    <scope>NUCLEOTIDE SEQUENCE [LARGE SCALE GENOMIC DNA]</scope>
    <source>
        <strain evidence="3 4">S3.2.2.5</strain>
    </source>
</reference>
<keyword evidence="1" id="KW-1133">Transmembrane helix</keyword>